<evidence type="ECO:0000256" key="2">
    <source>
        <dbReference type="SAM" id="MobiDB-lite"/>
    </source>
</evidence>
<accession>A0ABR2J014</accession>
<keyword evidence="1" id="KW-0175">Coiled coil</keyword>
<evidence type="ECO:0000256" key="1">
    <source>
        <dbReference type="SAM" id="Coils"/>
    </source>
</evidence>
<feature type="compositionally biased region" description="Low complexity" evidence="2">
    <location>
        <begin position="1"/>
        <end position="18"/>
    </location>
</feature>
<sequence>MSNSFSSSFSRSKGSQSSYKTYDEYQTRRQEKLDQVSSDIQAKNEKDVQDLQDTLRDLMCQLSAAREKLTLDERDFLRKKESLNTELKQVQINADIRYSNARIEYIDNVDQLNQAYHLSLQEYIRSLPNISEPSKSIDILYSKSNSTSPKNSRFSTTKKSSTTIINDELDENDAQLYHDRILVLEDQRKELMHQIKEDERNNQGKLEEISLMIDNQETIYEQEINKLQLTMKTKEEQYEQQLLKLYADLQRAIDRRIEATERRQQKVGALQAQIDKVENDTRQKLIDSIHKAEKLKASLKHINIQKSKQLEYDQRISAQTKELNEESLRLQQQMFTMERELQKAKAESQMLRRELCQQIGPRKVQSLFP</sequence>
<feature type="compositionally biased region" description="Basic and acidic residues" evidence="2">
    <location>
        <begin position="21"/>
        <end position="34"/>
    </location>
</feature>
<dbReference type="Proteomes" id="UP001470230">
    <property type="component" value="Unassembled WGS sequence"/>
</dbReference>
<feature type="region of interest" description="Disordered" evidence="2">
    <location>
        <begin position="1"/>
        <end position="44"/>
    </location>
</feature>
<feature type="coiled-coil region" evidence="1">
    <location>
        <begin position="320"/>
        <end position="354"/>
    </location>
</feature>
<feature type="coiled-coil region" evidence="1">
    <location>
        <begin position="181"/>
        <end position="255"/>
    </location>
</feature>
<keyword evidence="4" id="KW-1185">Reference proteome</keyword>
<proteinExistence type="predicted"/>
<reference evidence="3 4" key="1">
    <citation type="submission" date="2024-04" db="EMBL/GenBank/DDBJ databases">
        <title>Tritrichomonas musculus Genome.</title>
        <authorList>
            <person name="Alves-Ferreira E."/>
            <person name="Grigg M."/>
            <person name="Lorenzi H."/>
            <person name="Galac M."/>
        </authorList>
    </citation>
    <scope>NUCLEOTIDE SEQUENCE [LARGE SCALE GENOMIC DNA]</scope>
    <source>
        <strain evidence="3 4">EAF2021</strain>
    </source>
</reference>
<gene>
    <name evidence="3" type="ORF">M9Y10_008478</name>
</gene>
<name>A0ABR2J014_9EUKA</name>
<evidence type="ECO:0000313" key="4">
    <source>
        <dbReference type="Proteomes" id="UP001470230"/>
    </source>
</evidence>
<comment type="caution">
    <text evidence="3">The sequence shown here is derived from an EMBL/GenBank/DDBJ whole genome shotgun (WGS) entry which is preliminary data.</text>
</comment>
<organism evidence="3 4">
    <name type="scientific">Tritrichomonas musculus</name>
    <dbReference type="NCBI Taxonomy" id="1915356"/>
    <lineage>
        <taxon>Eukaryota</taxon>
        <taxon>Metamonada</taxon>
        <taxon>Parabasalia</taxon>
        <taxon>Tritrichomonadida</taxon>
        <taxon>Tritrichomonadidae</taxon>
        <taxon>Tritrichomonas</taxon>
    </lineage>
</organism>
<dbReference type="EMBL" id="JAPFFF010000014">
    <property type="protein sequence ID" value="KAK8870592.1"/>
    <property type="molecule type" value="Genomic_DNA"/>
</dbReference>
<evidence type="ECO:0000313" key="3">
    <source>
        <dbReference type="EMBL" id="KAK8870592.1"/>
    </source>
</evidence>
<protein>
    <submittedName>
        <fullName evidence="3">Uncharacterized protein</fullName>
    </submittedName>
</protein>